<feature type="region of interest" description="Disordered" evidence="1">
    <location>
        <begin position="1"/>
        <end position="59"/>
    </location>
</feature>
<proteinExistence type="predicted"/>
<feature type="non-terminal residue" evidence="2">
    <location>
        <position position="59"/>
    </location>
</feature>
<evidence type="ECO:0000256" key="1">
    <source>
        <dbReference type="SAM" id="MobiDB-lite"/>
    </source>
</evidence>
<feature type="non-terminal residue" evidence="2">
    <location>
        <position position="1"/>
    </location>
</feature>
<evidence type="ECO:0000313" key="2">
    <source>
        <dbReference type="EMBL" id="KAK2110483.1"/>
    </source>
</evidence>
<gene>
    <name evidence="2" type="ORF">P7K49_010229</name>
</gene>
<evidence type="ECO:0000313" key="3">
    <source>
        <dbReference type="Proteomes" id="UP001266305"/>
    </source>
</evidence>
<dbReference type="EMBL" id="JASSZA010000005">
    <property type="protein sequence ID" value="KAK2110483.1"/>
    <property type="molecule type" value="Genomic_DNA"/>
</dbReference>
<feature type="compositionally biased region" description="Polar residues" evidence="1">
    <location>
        <begin position="1"/>
        <end position="17"/>
    </location>
</feature>
<reference evidence="2 3" key="1">
    <citation type="submission" date="2023-05" db="EMBL/GenBank/DDBJ databases">
        <title>B98-5 Cell Line De Novo Hybrid Assembly: An Optical Mapping Approach.</title>
        <authorList>
            <person name="Kananen K."/>
            <person name="Auerbach J.A."/>
            <person name="Kautto E."/>
            <person name="Blachly J.S."/>
        </authorList>
    </citation>
    <scope>NUCLEOTIDE SEQUENCE [LARGE SCALE GENOMIC DNA]</scope>
    <source>
        <strain evidence="2">B95-8</strain>
        <tissue evidence="2">Cell line</tissue>
    </source>
</reference>
<keyword evidence="3" id="KW-1185">Reference proteome</keyword>
<accession>A0ABQ9VPK7</accession>
<protein>
    <submittedName>
        <fullName evidence="2">Uncharacterized protein</fullName>
    </submittedName>
</protein>
<name>A0ABQ9VPK7_SAGOE</name>
<sequence>NTTQILAKQIQTLQGKPNSGKAKKNKSRQGTSIQVKARQIQARQGKANPGKARQSKSRQ</sequence>
<organism evidence="2 3">
    <name type="scientific">Saguinus oedipus</name>
    <name type="common">Cotton-top tamarin</name>
    <name type="synonym">Oedipomidas oedipus</name>
    <dbReference type="NCBI Taxonomy" id="9490"/>
    <lineage>
        <taxon>Eukaryota</taxon>
        <taxon>Metazoa</taxon>
        <taxon>Chordata</taxon>
        <taxon>Craniata</taxon>
        <taxon>Vertebrata</taxon>
        <taxon>Euteleostomi</taxon>
        <taxon>Mammalia</taxon>
        <taxon>Eutheria</taxon>
        <taxon>Euarchontoglires</taxon>
        <taxon>Primates</taxon>
        <taxon>Haplorrhini</taxon>
        <taxon>Platyrrhini</taxon>
        <taxon>Cebidae</taxon>
        <taxon>Callitrichinae</taxon>
        <taxon>Saguinus</taxon>
    </lineage>
</organism>
<comment type="caution">
    <text evidence="2">The sequence shown here is derived from an EMBL/GenBank/DDBJ whole genome shotgun (WGS) entry which is preliminary data.</text>
</comment>
<dbReference type="Proteomes" id="UP001266305">
    <property type="component" value="Unassembled WGS sequence"/>
</dbReference>